<feature type="binding site" evidence="1">
    <location>
        <position position="108"/>
    </location>
    <ligand>
        <name>Fe cation</name>
        <dbReference type="ChEBI" id="CHEBI:24875"/>
    </ligand>
</feature>
<keyword evidence="1" id="KW-1133">Transmembrane helix</keyword>
<comment type="catalytic activity">
    <reaction evidence="1">
        <text>all-trans-beta-carotene + O2 = 2 all-trans-retinal</text>
        <dbReference type="Rhea" id="RHEA:32887"/>
        <dbReference type="ChEBI" id="CHEBI:15379"/>
        <dbReference type="ChEBI" id="CHEBI:17579"/>
        <dbReference type="ChEBI" id="CHEBI:17898"/>
        <dbReference type="EC" id="1.13.11.63"/>
    </reaction>
</comment>
<keyword evidence="1" id="KW-0408">Iron</keyword>
<comment type="subcellular location">
    <subcellularLocation>
        <location evidence="1">Cell membrane</location>
        <topology evidence="1">Multi-pass membrane protein</topology>
    </subcellularLocation>
</comment>
<feature type="transmembrane region" description="Helical" evidence="1">
    <location>
        <begin position="266"/>
        <end position="288"/>
    </location>
</feature>
<evidence type="ECO:0000313" key="3">
    <source>
        <dbReference type="Proteomes" id="UP000545037"/>
    </source>
</evidence>
<evidence type="ECO:0000256" key="1">
    <source>
        <dbReference type="HAMAP-Rule" id="MF_02093"/>
    </source>
</evidence>
<feature type="transmembrane region" description="Helical" evidence="1">
    <location>
        <begin position="188"/>
        <end position="214"/>
    </location>
</feature>
<keyword evidence="3" id="KW-1185">Reference proteome</keyword>
<protein>
    <recommendedName>
        <fullName evidence="1">Probable beta-carotene 15,15'-dioxygenase</fullName>
        <ecNumber evidence="1">1.13.11.63</ecNumber>
    </recommendedName>
</protein>
<comment type="caution">
    <text evidence="1">Lacks conserved residue(s) required for the propagation of feature annotation.</text>
</comment>
<accession>A0A7W9CK15</accession>
<organism evidence="2 3">
    <name type="scientific">Brevundimonas variabilis</name>
    <dbReference type="NCBI Taxonomy" id="74312"/>
    <lineage>
        <taxon>Bacteria</taxon>
        <taxon>Pseudomonadati</taxon>
        <taxon>Pseudomonadota</taxon>
        <taxon>Alphaproteobacteria</taxon>
        <taxon>Caulobacterales</taxon>
        <taxon>Caulobacteraceae</taxon>
        <taxon>Brevundimonas</taxon>
    </lineage>
</organism>
<keyword evidence="1" id="KW-0560">Oxidoreductase</keyword>
<feature type="transmembrane region" description="Helical" evidence="1">
    <location>
        <begin position="67"/>
        <end position="87"/>
    </location>
</feature>
<comment type="similarity">
    <text evidence="1">Belongs to the Brp/Blh beta-carotene diooxygenase family.</text>
</comment>
<dbReference type="GO" id="GO:0005886">
    <property type="term" value="C:plasma membrane"/>
    <property type="evidence" value="ECO:0007669"/>
    <property type="project" value="UniProtKB-SubCell"/>
</dbReference>
<gene>
    <name evidence="2" type="ORF">GGR13_002445</name>
</gene>
<comment type="function">
    <text evidence="1">Catalyzes the cleavage of beta-carotene at its central double bond (15,15') to yield two molecules of all-trans-retinal.</text>
</comment>
<dbReference type="NCBIfam" id="TIGR03753">
    <property type="entry name" value="blh_monoox"/>
    <property type="match status" value="1"/>
</dbReference>
<feature type="transmembrane region" description="Helical" evidence="1">
    <location>
        <begin position="157"/>
        <end position="182"/>
    </location>
</feature>
<reference evidence="2 3" key="1">
    <citation type="submission" date="2020-08" db="EMBL/GenBank/DDBJ databases">
        <title>Genomic Encyclopedia of Type Strains, Phase IV (KMG-IV): sequencing the most valuable type-strain genomes for metagenomic binning, comparative biology and taxonomic classification.</title>
        <authorList>
            <person name="Goeker M."/>
        </authorList>
    </citation>
    <scope>NUCLEOTIDE SEQUENCE [LARGE SCALE GENOMIC DNA]</scope>
    <source>
        <strain evidence="2 3">DSM 4737</strain>
    </source>
</reference>
<dbReference type="GO" id="GO:0016121">
    <property type="term" value="P:carotene catabolic process"/>
    <property type="evidence" value="ECO:0007669"/>
    <property type="project" value="UniProtKB-UniRule"/>
</dbReference>
<feature type="binding site" evidence="1">
    <location>
        <position position="53"/>
    </location>
    <ligand>
        <name>Fe cation</name>
        <dbReference type="ChEBI" id="CHEBI:24875"/>
    </ligand>
</feature>
<feature type="binding site" evidence="1">
    <location>
        <position position="215"/>
    </location>
    <ligand>
        <name>Fe cation</name>
        <dbReference type="ChEBI" id="CHEBI:24875"/>
    </ligand>
</feature>
<dbReference type="HAMAP" id="MF_02093">
    <property type="entry name" value="Beta_carotene_diox"/>
    <property type="match status" value="1"/>
</dbReference>
<name>A0A7W9CK15_9CAUL</name>
<proteinExistence type="inferred from homology"/>
<dbReference type="GO" id="GO:0004497">
    <property type="term" value="F:monooxygenase activity"/>
    <property type="evidence" value="ECO:0007669"/>
    <property type="project" value="UniProtKB-KW"/>
</dbReference>
<keyword evidence="1" id="KW-0472">Membrane</keyword>
<comment type="cofactor">
    <cofactor evidence="1">
        <name>Fe(2+)</name>
        <dbReference type="ChEBI" id="CHEBI:29033"/>
    </cofactor>
</comment>
<keyword evidence="1" id="KW-0479">Metal-binding</keyword>
<dbReference type="GO" id="GO:0005506">
    <property type="term" value="F:iron ion binding"/>
    <property type="evidence" value="ECO:0007669"/>
    <property type="project" value="UniProtKB-UniRule"/>
</dbReference>
<dbReference type="Proteomes" id="UP000545037">
    <property type="component" value="Unassembled WGS sequence"/>
</dbReference>
<keyword evidence="1" id="KW-0223">Dioxygenase</keyword>
<dbReference type="EC" id="1.13.11.63" evidence="1"/>
<evidence type="ECO:0000313" key="2">
    <source>
        <dbReference type="EMBL" id="MBB5746838.1"/>
    </source>
</evidence>
<dbReference type="Pfam" id="PF15461">
    <property type="entry name" value="BCD"/>
    <property type="match status" value="1"/>
</dbReference>
<keyword evidence="1" id="KW-1003">Cell membrane</keyword>
<dbReference type="GO" id="GO:0010436">
    <property type="term" value="F:carotenoid dioxygenase activity"/>
    <property type="evidence" value="ECO:0007669"/>
    <property type="project" value="UniProtKB-UniRule"/>
</dbReference>
<dbReference type="InterPro" id="IPR022270">
    <property type="entry name" value="Blh_diox"/>
</dbReference>
<dbReference type="GO" id="GO:0003834">
    <property type="term" value="F:beta-carotene 15,15'-dioxygenase activity"/>
    <property type="evidence" value="ECO:0007669"/>
    <property type="project" value="UniProtKB-EC"/>
</dbReference>
<dbReference type="EMBL" id="JACHOR010000004">
    <property type="protein sequence ID" value="MBB5746838.1"/>
    <property type="molecule type" value="Genomic_DNA"/>
</dbReference>
<sequence>MTLSNRSPSDRPPRVLALGAAACGLAMIAGVPLGGAAATSVGCLSLLVFGLPHGTLDLELIKARSRGPWTGLAGLLVLYLGCAALILALWQVAPVLALGAFIVTATVHFSEDWDGTGARFLELGVALGLLCAPTLIHRDAMARIFVGLTGQAQGSMIADLMFLVMPVALVVALVAVAALWSSGRRSRAIAATLSLASMVLLPPIVGFALYFCLFHSPRHFRESLSALHWLGFARWGWVVVPLTGAAGLIALSLFGMEIRPALPERIMAASFMTLSILTVPHMLVPLLVEALARRGTPVATRDAAIALGQHPRAALAD</sequence>
<keyword evidence="2" id="KW-0503">Monooxygenase</keyword>
<keyword evidence="1" id="KW-0812">Transmembrane</keyword>
<dbReference type="AlphaFoldDB" id="A0A7W9CK15"/>
<comment type="caution">
    <text evidence="2">The sequence shown here is derived from an EMBL/GenBank/DDBJ whole genome shotgun (WGS) entry which is preliminary data.</text>
</comment>
<feature type="binding site" evidence="1">
    <location>
        <position position="219"/>
    </location>
    <ligand>
        <name>Fe cation</name>
        <dbReference type="ChEBI" id="CHEBI:24875"/>
    </ligand>
</feature>
<feature type="transmembrane region" description="Helical" evidence="1">
    <location>
        <begin position="235"/>
        <end position="254"/>
    </location>
</feature>
<dbReference type="RefSeq" id="WP_183213805.1">
    <property type="nucleotide sequence ID" value="NZ_JACHOR010000004.1"/>
</dbReference>